<dbReference type="AlphaFoldDB" id="I6NDL9"/>
<dbReference type="HOGENOM" id="CLU_093584_0_0_1"/>
<dbReference type="RefSeq" id="XP_003646978.1">
    <property type="nucleotide sequence ID" value="XM_003646930.1"/>
</dbReference>
<evidence type="ECO:0008006" key="3">
    <source>
        <dbReference type="Google" id="ProtNLM"/>
    </source>
</evidence>
<dbReference type="KEGG" id="erc:Ecym_5407"/>
<dbReference type="GO" id="GO:0043933">
    <property type="term" value="P:protein-containing complex organization"/>
    <property type="evidence" value="ECO:0007669"/>
    <property type="project" value="EnsemblFungi"/>
</dbReference>
<evidence type="ECO:0000313" key="1">
    <source>
        <dbReference type="EMBL" id="AET40161.1"/>
    </source>
</evidence>
<sequence>MAINFYEYDETTDVLGTPLIPDVILKSNLRELTLPTGNQVLESLPLTKWFYETRSSVIESARLYNAEWKTQQSAARNELDNIKKYCLKNIFVDFNELYHLPQTNILTLCSYFAGRIVSNSNNWGLSKGRWSTAISGNVHHPSFLARMFTCIPSKVLLPWVLAGAVYKNNAPSSFGNAVHCVETDLLPPDFVTQYRSAWQQYYVNGLKKNAMKACAASEDFLQAQIRNSREFIIERTS</sequence>
<dbReference type="GeneID" id="11472000"/>
<dbReference type="GO" id="GO:0042407">
    <property type="term" value="P:cristae formation"/>
    <property type="evidence" value="ECO:0007669"/>
    <property type="project" value="EnsemblFungi"/>
</dbReference>
<gene>
    <name evidence="1" type="ordered locus">Ecym_5407</name>
</gene>
<dbReference type="OMA" id="KYKVCKG"/>
<dbReference type="OrthoDB" id="4039294at2759"/>
<dbReference type="EMBL" id="CP002501">
    <property type="protein sequence ID" value="AET40161.1"/>
    <property type="molecule type" value="Genomic_DNA"/>
</dbReference>
<dbReference type="InParanoid" id="I6NDL9"/>
<name>I6NDL9_ERECY</name>
<evidence type="ECO:0000313" key="2">
    <source>
        <dbReference type="Proteomes" id="UP000006790"/>
    </source>
</evidence>
<accession>I6NDL9</accession>
<dbReference type="STRING" id="931890.I6NDL9"/>
<reference evidence="1 2" key="1">
    <citation type="journal article" date="2011" name="G3 (Bethesda)">
        <title>Genome evolution in the Eremothecium clade of the Saccharomyces complex revealed by comparative genomics.</title>
        <authorList>
            <person name="Wendland J."/>
            <person name="Walther A."/>
        </authorList>
    </citation>
    <scope>NUCLEOTIDE SEQUENCE [LARGE SCALE GENOMIC DNA]</scope>
    <source>
        <strain evidence="2">CBS 270.75 / DBVPG 7215 / KCTC 17166 / NRRL Y-17582</strain>
    </source>
</reference>
<keyword evidence="2" id="KW-1185">Reference proteome</keyword>
<dbReference type="GO" id="GO:0061617">
    <property type="term" value="C:MICOS complex"/>
    <property type="evidence" value="ECO:0007669"/>
    <property type="project" value="EnsemblFungi"/>
</dbReference>
<dbReference type="FunCoup" id="I6NDL9">
    <property type="interactions" value="49"/>
</dbReference>
<dbReference type="GO" id="GO:0044284">
    <property type="term" value="C:mitochondrial crista junction"/>
    <property type="evidence" value="ECO:0007669"/>
    <property type="project" value="EnsemblFungi"/>
</dbReference>
<dbReference type="eggNOG" id="ENOG502S31N">
    <property type="taxonomic scope" value="Eukaryota"/>
</dbReference>
<protein>
    <recommendedName>
        <fullName evidence="3">MICOS complex subunit MIC27</fullName>
    </recommendedName>
</protein>
<dbReference type="GO" id="GO:0032461">
    <property type="term" value="P:positive regulation of protein oligomerization"/>
    <property type="evidence" value="ECO:0007669"/>
    <property type="project" value="EnsemblFungi"/>
</dbReference>
<organism evidence="1 2">
    <name type="scientific">Eremothecium cymbalariae (strain CBS 270.75 / DBVPG 7215 / KCTC 17166 / NRRL Y-17582)</name>
    <name type="common">Yeast</name>
    <dbReference type="NCBI Taxonomy" id="931890"/>
    <lineage>
        <taxon>Eukaryota</taxon>
        <taxon>Fungi</taxon>
        <taxon>Dikarya</taxon>
        <taxon>Ascomycota</taxon>
        <taxon>Saccharomycotina</taxon>
        <taxon>Saccharomycetes</taxon>
        <taxon>Saccharomycetales</taxon>
        <taxon>Saccharomycetaceae</taxon>
        <taxon>Eremothecium</taxon>
    </lineage>
</organism>
<proteinExistence type="predicted"/>
<dbReference type="Proteomes" id="UP000006790">
    <property type="component" value="Chromosome 5"/>
</dbReference>